<reference evidence="1" key="1">
    <citation type="journal article" date="2020" name="mSystems">
        <title>Genome- and Community-Level Interaction Insights into Carbon Utilization and Element Cycling Functions of Hydrothermarchaeota in Hydrothermal Sediment.</title>
        <authorList>
            <person name="Zhou Z."/>
            <person name="Liu Y."/>
            <person name="Xu W."/>
            <person name="Pan J."/>
            <person name="Luo Z.H."/>
            <person name="Li M."/>
        </authorList>
    </citation>
    <scope>NUCLEOTIDE SEQUENCE [LARGE SCALE GENOMIC DNA]</scope>
    <source>
        <strain evidence="1">HyVt-219</strain>
    </source>
</reference>
<dbReference type="AlphaFoldDB" id="A0A7V0MZG7"/>
<name>A0A7V0MZG7_UNCAE</name>
<dbReference type="InterPro" id="IPR009000">
    <property type="entry name" value="Transl_B-barrel_sf"/>
</dbReference>
<proteinExistence type="predicted"/>
<dbReference type="SUPFAM" id="SSF50447">
    <property type="entry name" value="Translation proteins"/>
    <property type="match status" value="1"/>
</dbReference>
<gene>
    <name evidence="1" type="ORF">ENG47_01500</name>
</gene>
<evidence type="ECO:0000313" key="1">
    <source>
        <dbReference type="EMBL" id="HDN84418.1"/>
    </source>
</evidence>
<accession>A0A7V0MZG7</accession>
<protein>
    <submittedName>
        <fullName evidence="1">Translation elongation factor-like protein</fullName>
    </submittedName>
</protein>
<dbReference type="Proteomes" id="UP000885660">
    <property type="component" value="Unassembled WGS sequence"/>
</dbReference>
<dbReference type="Gene3D" id="2.40.30.10">
    <property type="entry name" value="Translation factors"/>
    <property type="match status" value="1"/>
</dbReference>
<organism evidence="1">
    <name type="scientific">Aerophobetes bacterium</name>
    <dbReference type="NCBI Taxonomy" id="2030807"/>
    <lineage>
        <taxon>Bacteria</taxon>
        <taxon>Candidatus Aerophobota</taxon>
    </lineage>
</organism>
<sequence>MEEERIGKIVKYFARIGVAAIILEKELQVGDRIHIKGHTTDFEQKVDSMQIENKSVEKAGPGDAVGIKINDRVRPNDVVYKVQETG</sequence>
<keyword evidence="1" id="KW-0251">Elongation factor</keyword>
<dbReference type="GO" id="GO:0003746">
    <property type="term" value="F:translation elongation factor activity"/>
    <property type="evidence" value="ECO:0007669"/>
    <property type="project" value="UniProtKB-KW"/>
</dbReference>
<dbReference type="EMBL" id="DRBC01000091">
    <property type="protein sequence ID" value="HDN84418.1"/>
    <property type="molecule type" value="Genomic_DNA"/>
</dbReference>
<keyword evidence="1" id="KW-0648">Protein biosynthesis</keyword>
<comment type="caution">
    <text evidence="1">The sequence shown here is derived from an EMBL/GenBank/DDBJ whole genome shotgun (WGS) entry which is preliminary data.</text>
</comment>